<accession>A0A3D9JN62</accession>
<evidence type="ECO:0000313" key="4">
    <source>
        <dbReference type="EMBL" id="RED75420.1"/>
    </source>
</evidence>
<dbReference type="EMBL" id="QRDZ01000015">
    <property type="protein sequence ID" value="RED75420.1"/>
    <property type="molecule type" value="Genomic_DNA"/>
</dbReference>
<gene>
    <name evidence="4" type="ORF">DFP98_11535</name>
</gene>
<keyword evidence="5" id="KW-1185">Reference proteome</keyword>
<feature type="compositionally biased region" description="Low complexity" evidence="1">
    <location>
        <begin position="144"/>
        <end position="160"/>
    </location>
</feature>
<dbReference type="InterPro" id="IPR012854">
    <property type="entry name" value="Cu_amine_oxidase-like_N"/>
</dbReference>
<feature type="signal peptide" evidence="2">
    <location>
        <begin position="1"/>
        <end position="22"/>
    </location>
</feature>
<feature type="domain" description="Copper amine oxidase-like N-terminal" evidence="3">
    <location>
        <begin position="40"/>
        <end position="136"/>
    </location>
</feature>
<evidence type="ECO:0000313" key="5">
    <source>
        <dbReference type="Proteomes" id="UP000256977"/>
    </source>
</evidence>
<proteinExistence type="predicted"/>
<dbReference type="Pfam" id="PF07833">
    <property type="entry name" value="Cu_amine_oxidN1"/>
    <property type="match status" value="1"/>
</dbReference>
<dbReference type="OrthoDB" id="2503396at2"/>
<name>A0A3D9JN62_9BACL</name>
<organism evidence="4 5">
    <name type="scientific">Cohnella phaseoli</name>
    <dbReference type="NCBI Taxonomy" id="456490"/>
    <lineage>
        <taxon>Bacteria</taxon>
        <taxon>Bacillati</taxon>
        <taxon>Bacillota</taxon>
        <taxon>Bacilli</taxon>
        <taxon>Bacillales</taxon>
        <taxon>Paenibacillaceae</taxon>
        <taxon>Cohnella</taxon>
    </lineage>
</organism>
<feature type="chain" id="PRO_5017597599" evidence="2">
    <location>
        <begin position="23"/>
        <end position="336"/>
    </location>
</feature>
<dbReference type="RefSeq" id="WP_116062160.1">
    <property type="nucleotide sequence ID" value="NZ_QRDZ01000015.1"/>
</dbReference>
<dbReference type="InterPro" id="IPR036582">
    <property type="entry name" value="Mao_N_sf"/>
</dbReference>
<sequence length="336" mass="36995">MRKLLISLFSLLILCQSAYTYAQSPNRDAVPIIITHQDQLMDVSADAIIYNNHIMVPFRPLFEAFGARVSWIPSEKAATATKGNLSVKIVQSSLAAQVNEAEYTQTQAPFLHNRSLYVSLRFAANALGLSLKYTPNPVVVSLWPSDPASGDPASGDPSSGNQVLGNPDTDKPDIEKIIGTVLKHKQAVEEANAIQIIFFEYTDEQFWVEIRSYGDIERTISSADVQAIQDAIFQAAGTTFPLEVAVKECCTRDADITGTVKEVDVEKKRILIANADKQIASWVTLAEDGEWFVKDQDKSAHPFDDSLIGKQASAWTYGIMQLTDPAQVMAVKIKIE</sequence>
<dbReference type="Proteomes" id="UP000256977">
    <property type="component" value="Unassembled WGS sequence"/>
</dbReference>
<keyword evidence="2" id="KW-0732">Signal</keyword>
<evidence type="ECO:0000259" key="3">
    <source>
        <dbReference type="Pfam" id="PF07833"/>
    </source>
</evidence>
<evidence type="ECO:0000256" key="2">
    <source>
        <dbReference type="SAM" id="SignalP"/>
    </source>
</evidence>
<dbReference type="SUPFAM" id="SSF55383">
    <property type="entry name" value="Copper amine oxidase, domain N"/>
    <property type="match status" value="1"/>
</dbReference>
<feature type="region of interest" description="Disordered" evidence="1">
    <location>
        <begin position="144"/>
        <end position="170"/>
    </location>
</feature>
<reference evidence="4 5" key="1">
    <citation type="submission" date="2018-07" db="EMBL/GenBank/DDBJ databases">
        <title>Genomic Encyclopedia of Type Strains, Phase III (KMG-III): the genomes of soil and plant-associated and newly described type strains.</title>
        <authorList>
            <person name="Whitman W."/>
        </authorList>
    </citation>
    <scope>NUCLEOTIDE SEQUENCE [LARGE SCALE GENOMIC DNA]</scope>
    <source>
        <strain evidence="4 5">CECT 7287</strain>
    </source>
</reference>
<evidence type="ECO:0000256" key="1">
    <source>
        <dbReference type="SAM" id="MobiDB-lite"/>
    </source>
</evidence>
<dbReference type="AlphaFoldDB" id="A0A3D9JN62"/>
<protein>
    <submittedName>
        <fullName evidence="4">Copper amine oxidase-like protein</fullName>
    </submittedName>
</protein>
<dbReference type="Gene3D" id="3.30.457.10">
    <property type="entry name" value="Copper amine oxidase-like, N-terminal domain"/>
    <property type="match status" value="1"/>
</dbReference>
<comment type="caution">
    <text evidence="4">The sequence shown here is derived from an EMBL/GenBank/DDBJ whole genome shotgun (WGS) entry which is preliminary data.</text>
</comment>